<keyword evidence="8" id="KW-1185">Reference proteome</keyword>
<dbReference type="GO" id="GO:0016705">
    <property type="term" value="F:oxidoreductase activity, acting on paired donors, with incorporation or reduction of molecular oxygen"/>
    <property type="evidence" value="ECO:0007669"/>
    <property type="project" value="InterPro"/>
</dbReference>
<dbReference type="EMBL" id="MU004498">
    <property type="protein sequence ID" value="KAF2649304.1"/>
    <property type="molecule type" value="Genomic_DNA"/>
</dbReference>
<dbReference type="PANTHER" id="PTHR24305">
    <property type="entry name" value="CYTOCHROME P450"/>
    <property type="match status" value="1"/>
</dbReference>
<evidence type="ECO:0000313" key="7">
    <source>
        <dbReference type="EMBL" id="KAF2649304.1"/>
    </source>
</evidence>
<keyword evidence="5 6" id="KW-0349">Heme</keyword>
<evidence type="ECO:0000313" key="8">
    <source>
        <dbReference type="Proteomes" id="UP000799324"/>
    </source>
</evidence>
<dbReference type="GO" id="GO:0005506">
    <property type="term" value="F:iron ion binding"/>
    <property type="evidence" value="ECO:0007669"/>
    <property type="project" value="InterPro"/>
</dbReference>
<comment type="cofactor">
    <cofactor evidence="1 5">
        <name>heme</name>
        <dbReference type="ChEBI" id="CHEBI:30413"/>
    </cofactor>
</comment>
<dbReference type="PRINTS" id="PR00465">
    <property type="entry name" value="EP450IV"/>
</dbReference>
<dbReference type="InterPro" id="IPR017972">
    <property type="entry name" value="Cyt_P450_CS"/>
</dbReference>
<name>A0A6A6ST06_9PLEO</name>
<dbReference type="CDD" id="cd11070">
    <property type="entry name" value="CYP56-like"/>
    <property type="match status" value="1"/>
</dbReference>
<protein>
    <submittedName>
        <fullName evidence="7">Putative cytochrome P450</fullName>
    </submittedName>
</protein>
<dbReference type="PRINTS" id="PR00385">
    <property type="entry name" value="P450"/>
</dbReference>
<dbReference type="AlphaFoldDB" id="A0A6A6ST06"/>
<dbReference type="InterPro" id="IPR050121">
    <property type="entry name" value="Cytochrome_P450_monoxygenase"/>
</dbReference>
<keyword evidence="3 5" id="KW-0479">Metal-binding</keyword>
<dbReference type="SUPFAM" id="SSF48264">
    <property type="entry name" value="Cytochrome P450"/>
    <property type="match status" value="1"/>
</dbReference>
<accession>A0A6A6ST06</accession>
<evidence type="ECO:0000256" key="2">
    <source>
        <dbReference type="ARBA" id="ARBA00010617"/>
    </source>
</evidence>
<dbReference type="InterPro" id="IPR001128">
    <property type="entry name" value="Cyt_P450"/>
</dbReference>
<keyword evidence="6" id="KW-0560">Oxidoreductase</keyword>
<evidence type="ECO:0000256" key="4">
    <source>
        <dbReference type="ARBA" id="ARBA00023004"/>
    </source>
</evidence>
<dbReference type="PANTHER" id="PTHR24305:SF223">
    <property type="entry name" value="CYTOCHROME P450-DIT2"/>
    <property type="match status" value="1"/>
</dbReference>
<reference evidence="7" key="1">
    <citation type="journal article" date="2020" name="Stud. Mycol.">
        <title>101 Dothideomycetes genomes: a test case for predicting lifestyles and emergence of pathogens.</title>
        <authorList>
            <person name="Haridas S."/>
            <person name="Albert R."/>
            <person name="Binder M."/>
            <person name="Bloem J."/>
            <person name="Labutti K."/>
            <person name="Salamov A."/>
            <person name="Andreopoulos B."/>
            <person name="Baker S."/>
            <person name="Barry K."/>
            <person name="Bills G."/>
            <person name="Bluhm B."/>
            <person name="Cannon C."/>
            <person name="Castanera R."/>
            <person name="Culley D."/>
            <person name="Daum C."/>
            <person name="Ezra D."/>
            <person name="Gonzalez J."/>
            <person name="Henrissat B."/>
            <person name="Kuo A."/>
            <person name="Liang C."/>
            <person name="Lipzen A."/>
            <person name="Lutzoni F."/>
            <person name="Magnuson J."/>
            <person name="Mondo S."/>
            <person name="Nolan M."/>
            <person name="Ohm R."/>
            <person name="Pangilinan J."/>
            <person name="Park H.-J."/>
            <person name="Ramirez L."/>
            <person name="Alfaro M."/>
            <person name="Sun H."/>
            <person name="Tritt A."/>
            <person name="Yoshinaga Y."/>
            <person name="Zwiers L.-H."/>
            <person name="Turgeon B."/>
            <person name="Goodwin S."/>
            <person name="Spatafora J."/>
            <person name="Crous P."/>
            <person name="Grigoriev I."/>
        </authorList>
    </citation>
    <scope>NUCLEOTIDE SEQUENCE</scope>
    <source>
        <strain evidence="7">CBS 122681</strain>
    </source>
</reference>
<sequence length="512" mass="58897">MSSYALLIVLAVAIPLFGILSFAISLFTPPRDFPKNVPTVPFYYALMPLFKDVDQAQLYHEYLKKPLEQYGAVKIFFGGRWNILVRKPSYIAEIFKHEDIYAKAGNHIKIPHSLIAEYTGENIISAHGEVWKLYTSVIKPALQRDQDSTLFWQNSRLLRSMFLEDEKTTLTGVPVYGFFQRYALANLSEVLYGSSFETLQRPDSSLNELQTMIKPRIFHPIFLNFPFLDNLNLKSRQIGRQLVRVFRNALRNEIATSHNHVCDPDSSNLACRLLGAYHNGTLSEKQLNDNIVITFTAGHENPQLAFISLMYCLGQHLEEQEKLRNEIDTLFSANSNPNFEPDYASVHDLPILTATLYECLRLYPPISQVINRRTTEPVTLGKNDYNRQIHIPAGAYVGYNCYSTNRDVDFWGADADEFKPSRWGTNMEDIQNLYRRANAKGTFITFHGGRRACLGQKFSMQQLRITTVELLRGLRWRIDESWDGRMTPAGPLYPRGLKLRFEELKVEVMENE</sequence>
<dbReference type="GO" id="GO:0020037">
    <property type="term" value="F:heme binding"/>
    <property type="evidence" value="ECO:0007669"/>
    <property type="project" value="InterPro"/>
</dbReference>
<dbReference type="Proteomes" id="UP000799324">
    <property type="component" value="Unassembled WGS sequence"/>
</dbReference>
<feature type="binding site" description="axial binding residue" evidence="5">
    <location>
        <position position="453"/>
    </location>
    <ligand>
        <name>heme</name>
        <dbReference type="ChEBI" id="CHEBI:30413"/>
    </ligand>
    <ligandPart>
        <name>Fe</name>
        <dbReference type="ChEBI" id="CHEBI:18248"/>
    </ligandPart>
</feature>
<keyword evidence="6" id="KW-0503">Monooxygenase</keyword>
<gene>
    <name evidence="7" type="ORF">K491DRAFT_611117</name>
</gene>
<dbReference type="Gene3D" id="1.10.630.10">
    <property type="entry name" value="Cytochrome P450"/>
    <property type="match status" value="1"/>
</dbReference>
<dbReference type="Pfam" id="PF00067">
    <property type="entry name" value="p450"/>
    <property type="match status" value="1"/>
</dbReference>
<dbReference type="OrthoDB" id="1470350at2759"/>
<evidence type="ECO:0000256" key="3">
    <source>
        <dbReference type="ARBA" id="ARBA00022723"/>
    </source>
</evidence>
<evidence type="ECO:0000256" key="1">
    <source>
        <dbReference type="ARBA" id="ARBA00001971"/>
    </source>
</evidence>
<dbReference type="InterPro" id="IPR036396">
    <property type="entry name" value="Cyt_P450_sf"/>
</dbReference>
<keyword evidence="4 5" id="KW-0408">Iron</keyword>
<evidence type="ECO:0000256" key="6">
    <source>
        <dbReference type="RuleBase" id="RU000461"/>
    </source>
</evidence>
<dbReference type="InterPro" id="IPR002403">
    <property type="entry name" value="Cyt_P450_E_grp-IV"/>
</dbReference>
<proteinExistence type="inferred from homology"/>
<dbReference type="PROSITE" id="PS00086">
    <property type="entry name" value="CYTOCHROME_P450"/>
    <property type="match status" value="1"/>
</dbReference>
<dbReference type="GO" id="GO:0004497">
    <property type="term" value="F:monooxygenase activity"/>
    <property type="evidence" value="ECO:0007669"/>
    <property type="project" value="UniProtKB-KW"/>
</dbReference>
<evidence type="ECO:0000256" key="5">
    <source>
        <dbReference type="PIRSR" id="PIRSR602403-1"/>
    </source>
</evidence>
<organism evidence="7 8">
    <name type="scientific">Lophiostoma macrostomum CBS 122681</name>
    <dbReference type="NCBI Taxonomy" id="1314788"/>
    <lineage>
        <taxon>Eukaryota</taxon>
        <taxon>Fungi</taxon>
        <taxon>Dikarya</taxon>
        <taxon>Ascomycota</taxon>
        <taxon>Pezizomycotina</taxon>
        <taxon>Dothideomycetes</taxon>
        <taxon>Pleosporomycetidae</taxon>
        <taxon>Pleosporales</taxon>
        <taxon>Lophiostomataceae</taxon>
        <taxon>Lophiostoma</taxon>
    </lineage>
</organism>
<comment type="similarity">
    <text evidence="2 6">Belongs to the cytochrome P450 family.</text>
</comment>